<keyword evidence="1" id="KW-1185">Reference proteome</keyword>
<evidence type="ECO:0000313" key="2">
    <source>
        <dbReference type="RefSeq" id="XP_074227501.1"/>
    </source>
</evidence>
<name>A0AC58QYZ7_CAMBA</name>
<accession>A0AC58QYZ7</accession>
<dbReference type="Proteomes" id="UP001732780">
    <property type="component" value="Chromosome 10"/>
</dbReference>
<evidence type="ECO:0000313" key="1">
    <source>
        <dbReference type="Proteomes" id="UP001732780"/>
    </source>
</evidence>
<reference evidence="2" key="1">
    <citation type="submission" date="2025-08" db="UniProtKB">
        <authorList>
            <consortium name="RefSeq"/>
        </authorList>
    </citation>
    <scope>IDENTIFICATION</scope>
    <source>
        <tissue evidence="2">Blood</tissue>
    </source>
</reference>
<sequence length="524" mass="55329">MAELPQRVAKARVCTWSMSGRGQMLREQSFRGSDCGPCKPRSSRTTRGLRALGGDRSWVRRSVLTAAPPARMLISAASMAPETAGPCPQGPPGPPPPLLPKPGKDNLRLQKLLRKAARKKMGGDRPPPQPGAFRTSLSPVSEASHDQEAPGPRPAEVPRAMAPLPRSPHTPVIHHVASPPQRSTFSFSLTQRRSLASHFKATGPQLAAPVPEPAGSPSGYAQVSAPTARGTHISQVHIRLSPSPQAGTPEPPRTALDGGPGVQDRHPAPCPPGSQPLIPVAHIRPLPTGAQAASPRPEVSPVTRPPPGFQALLPRESSLRAVVPIAPTYHSPGPSPYRPTSVAPEALRLEEAPTAGPAAEAQQVSSPRGASPTAPPSGPHLCPLPKVAPKPQLSGWTRLKKQLLEEEEDPPSPGPEQRPGHTGQGVTAPAGPAARPPASRASRMWDAVLHRMSVAESRGGQAGPGVGARTLTGLSRLPFLYRPRFNARKLQEAAARPPPVIHPILDLSPQPRNFNRTAAGWRLQ</sequence>
<protein>
    <submittedName>
        <fullName evidence="2">Proline-rich protein 33 isoform X1</fullName>
    </submittedName>
</protein>
<gene>
    <name evidence="2" type="primary">PRR33</name>
</gene>
<dbReference type="RefSeq" id="XP_074227501.1">
    <property type="nucleotide sequence ID" value="XM_074371400.1"/>
</dbReference>
<proteinExistence type="predicted"/>
<organism evidence="1 2">
    <name type="scientific">Camelus bactrianus</name>
    <name type="common">Bactrian camel</name>
    <dbReference type="NCBI Taxonomy" id="9837"/>
    <lineage>
        <taxon>Eukaryota</taxon>
        <taxon>Metazoa</taxon>
        <taxon>Chordata</taxon>
        <taxon>Craniata</taxon>
        <taxon>Vertebrata</taxon>
        <taxon>Euteleostomi</taxon>
        <taxon>Mammalia</taxon>
        <taxon>Eutheria</taxon>
        <taxon>Laurasiatheria</taxon>
        <taxon>Artiodactyla</taxon>
        <taxon>Tylopoda</taxon>
        <taxon>Camelidae</taxon>
        <taxon>Camelus</taxon>
    </lineage>
</organism>